<dbReference type="Proteomes" id="UP001317629">
    <property type="component" value="Chromosome"/>
</dbReference>
<protein>
    <submittedName>
        <fullName evidence="2">Transglutaminase</fullName>
    </submittedName>
</protein>
<keyword evidence="1" id="KW-0732">Signal</keyword>
<reference evidence="2 3" key="1">
    <citation type="journal article" date="2023" name="Int. J. Syst. Evol. Microbiol.">
        <title>Methylocystis iwaonis sp. nov., a type II methane-oxidizing bacterium from surface soil of a rice paddy field in Japan, and emended description of the genus Methylocystis (ex Whittenbury et al. 1970) Bowman et al. 1993.</title>
        <authorList>
            <person name="Kaise H."/>
            <person name="Sawadogo J.B."/>
            <person name="Alam M.S."/>
            <person name="Ueno C."/>
            <person name="Dianou D."/>
            <person name="Shinjo R."/>
            <person name="Asakawa S."/>
        </authorList>
    </citation>
    <scope>NUCLEOTIDE SEQUENCE [LARGE SCALE GENOMIC DNA]</scope>
    <source>
        <strain evidence="2 3">SS37A-Re</strain>
    </source>
</reference>
<accession>A0ABM8ED40</accession>
<keyword evidence="3" id="KW-1185">Reference proteome</keyword>
<dbReference type="EMBL" id="AP027142">
    <property type="protein sequence ID" value="BDV35937.1"/>
    <property type="molecule type" value="Genomic_DNA"/>
</dbReference>
<organism evidence="2 3">
    <name type="scientific">Methylocystis iwaonis</name>
    <dbReference type="NCBI Taxonomy" id="2885079"/>
    <lineage>
        <taxon>Bacteria</taxon>
        <taxon>Pseudomonadati</taxon>
        <taxon>Pseudomonadota</taxon>
        <taxon>Alphaproteobacteria</taxon>
        <taxon>Hyphomicrobiales</taxon>
        <taxon>Methylocystaceae</taxon>
        <taxon>Methylocystis</taxon>
    </lineage>
</organism>
<dbReference type="RefSeq" id="WP_281929462.1">
    <property type="nucleotide sequence ID" value="NZ_AP027142.1"/>
</dbReference>
<sequence>MCAARRILQGFALAFVAWSVSLSAQAGARLPMSSFSPLGPETSVPFGWFDFCQRYSGECDDAARPAQNIELTAAAFRKIESVNALVNNQIEPVSDPQHAGVPDAWDYPEDGKGDCEDYALMKRRLLIRAGFPRGALLLSVVKDEHGDGHSVLLVRTSRGDFVLDNLADEVAPWAKTPYRFVKRQSQENQNVWVAVGAPTSAPMYVAK</sequence>
<dbReference type="Gene3D" id="3.10.620.30">
    <property type="match status" value="1"/>
</dbReference>
<name>A0ABM8ED40_9HYPH</name>
<evidence type="ECO:0000313" key="3">
    <source>
        <dbReference type="Proteomes" id="UP001317629"/>
    </source>
</evidence>
<evidence type="ECO:0000313" key="2">
    <source>
        <dbReference type="EMBL" id="BDV35937.1"/>
    </source>
</evidence>
<dbReference type="PANTHER" id="PTHR39327:SF1">
    <property type="entry name" value="BLR5470 PROTEIN"/>
    <property type="match status" value="1"/>
</dbReference>
<dbReference type="InterPro" id="IPR010319">
    <property type="entry name" value="Transglutaminase-like_Cys_pept"/>
</dbReference>
<dbReference type="PANTHER" id="PTHR39327">
    <property type="match status" value="1"/>
</dbReference>
<proteinExistence type="predicted"/>
<feature type="chain" id="PRO_5045985954" evidence="1">
    <location>
        <begin position="27"/>
        <end position="207"/>
    </location>
</feature>
<gene>
    <name evidence="2" type="ORF">SS37A_34660</name>
</gene>
<dbReference type="Pfam" id="PF06035">
    <property type="entry name" value="Peptidase_C93"/>
    <property type="match status" value="1"/>
</dbReference>
<evidence type="ECO:0000256" key="1">
    <source>
        <dbReference type="SAM" id="SignalP"/>
    </source>
</evidence>
<feature type="signal peptide" evidence="1">
    <location>
        <begin position="1"/>
        <end position="26"/>
    </location>
</feature>